<evidence type="ECO:0000313" key="4">
    <source>
        <dbReference type="Proteomes" id="UP001341840"/>
    </source>
</evidence>
<dbReference type="PROSITE" id="PS50076">
    <property type="entry name" value="DNAJ_2"/>
    <property type="match status" value="1"/>
</dbReference>
<dbReference type="Gene3D" id="1.10.287.110">
    <property type="entry name" value="DnaJ domain"/>
    <property type="match status" value="1"/>
</dbReference>
<proteinExistence type="predicted"/>
<feature type="compositionally biased region" description="Acidic residues" evidence="1">
    <location>
        <begin position="195"/>
        <end position="220"/>
    </location>
</feature>
<accession>A0ABU6WD10</accession>
<dbReference type="Proteomes" id="UP001341840">
    <property type="component" value="Unassembled WGS sequence"/>
</dbReference>
<reference evidence="3 4" key="1">
    <citation type="journal article" date="2023" name="Plants (Basel)">
        <title>Bridging the Gap: Combining Genomics and Transcriptomics Approaches to Understand Stylosanthes scabra, an Orphan Legume from the Brazilian Caatinga.</title>
        <authorList>
            <person name="Ferreira-Neto J.R.C."/>
            <person name="da Silva M.D."/>
            <person name="Binneck E."/>
            <person name="de Melo N.F."/>
            <person name="da Silva R.H."/>
            <person name="de Melo A.L.T.M."/>
            <person name="Pandolfi V."/>
            <person name="Bustamante F.O."/>
            <person name="Brasileiro-Vidal A.C."/>
            <person name="Benko-Iseppon A.M."/>
        </authorList>
    </citation>
    <scope>NUCLEOTIDE SEQUENCE [LARGE SCALE GENOMIC DNA]</scope>
    <source>
        <tissue evidence="3">Leaves</tissue>
    </source>
</reference>
<organism evidence="3 4">
    <name type="scientific">Stylosanthes scabra</name>
    <dbReference type="NCBI Taxonomy" id="79078"/>
    <lineage>
        <taxon>Eukaryota</taxon>
        <taxon>Viridiplantae</taxon>
        <taxon>Streptophyta</taxon>
        <taxon>Embryophyta</taxon>
        <taxon>Tracheophyta</taxon>
        <taxon>Spermatophyta</taxon>
        <taxon>Magnoliopsida</taxon>
        <taxon>eudicotyledons</taxon>
        <taxon>Gunneridae</taxon>
        <taxon>Pentapetalae</taxon>
        <taxon>rosids</taxon>
        <taxon>fabids</taxon>
        <taxon>Fabales</taxon>
        <taxon>Fabaceae</taxon>
        <taxon>Papilionoideae</taxon>
        <taxon>50 kb inversion clade</taxon>
        <taxon>dalbergioids sensu lato</taxon>
        <taxon>Dalbergieae</taxon>
        <taxon>Pterocarpus clade</taxon>
        <taxon>Stylosanthes</taxon>
    </lineage>
</organism>
<dbReference type="Pfam" id="PF11926">
    <property type="entry name" value="DUF3444"/>
    <property type="match status" value="1"/>
</dbReference>
<sequence length="711" mass="79866">MAPAAPTKRDEQEALRLKSLADSNFTSSKDLNSAFNYANRAHRLAPNLPGVAEILAALTVLRAAAASNSSCPDWYAILGAEPFAPASVLRKRYKQLALLLHPDKSPHVASDEAFKLVAEAFRLLSDRAWKRDYDAKLRLRILDEKENEKAGEEDMDTFWTECSTCRLLHQFERKYVGHNLVCPTCRKSFKAVEVGSDDDGSQEEESEEEEEEEEVEEEEVERAKKGTSGKLKSKEVVDDGERLGDFLLRRKSKNVKGKMGGENGVGLTRSQGLKGGVEGDEVRNEDSESRGEGVEGRLKNGDLKKRTKEKVGIEKAGGLARSRPLKGGVESNEVGNAALESEREGVGGRLRSGDLRKRRHMVGEVLDTSKPKRVKTGEEMMTLAEFQSEVKRTAQQKKMKLKIKENGEDHRTERRSKQGEKPGELKNNKDLEAGEDRSMKKSAMLLVKGKKEDSVKKKEARPEKHRDSGGRDLETMTVVDSDFYDFDKDRTQRCFRKGQMWAVYDDIDGMPRHYALIDEVFSANPFQVGISWFDIQNNGVEKIISCEKMGFHMPCGRFTVAQKASINSVNIFSHIVDCDRVAREVYQVYPKKGSVWALYGKATLDKDGKNFAAKSKRCYDIVVFLTSYSEITGLSMAYLEKVDGYQTVFKRQDMGSHAIRFLGKDDLWLVSHQIPARKLSCEDTPELLKDCWELDPASLSSDLLTVCGIDN</sequence>
<dbReference type="EMBL" id="JASCZI010181413">
    <property type="protein sequence ID" value="MED6183174.1"/>
    <property type="molecule type" value="Genomic_DNA"/>
</dbReference>
<dbReference type="InterPro" id="IPR001623">
    <property type="entry name" value="DnaJ_domain"/>
</dbReference>
<dbReference type="SUPFAM" id="SSF46565">
    <property type="entry name" value="Chaperone J-domain"/>
    <property type="match status" value="1"/>
</dbReference>
<feature type="compositionally biased region" description="Basic and acidic residues" evidence="1">
    <location>
        <begin position="340"/>
        <end position="355"/>
    </location>
</feature>
<dbReference type="PRINTS" id="PR00625">
    <property type="entry name" value="JDOMAIN"/>
</dbReference>
<comment type="caution">
    <text evidence="3">The sequence shown here is derived from an EMBL/GenBank/DDBJ whole genome shotgun (WGS) entry which is preliminary data.</text>
</comment>
<evidence type="ECO:0000259" key="2">
    <source>
        <dbReference type="PROSITE" id="PS50076"/>
    </source>
</evidence>
<gene>
    <name evidence="3" type="ORF">PIB30_035594</name>
</gene>
<feature type="compositionally biased region" description="Basic and acidic residues" evidence="1">
    <location>
        <begin position="367"/>
        <end position="378"/>
    </location>
</feature>
<evidence type="ECO:0000313" key="3">
    <source>
        <dbReference type="EMBL" id="MED6183174.1"/>
    </source>
</evidence>
<dbReference type="CDD" id="cd06257">
    <property type="entry name" value="DnaJ"/>
    <property type="match status" value="1"/>
</dbReference>
<dbReference type="SMART" id="SM00271">
    <property type="entry name" value="DnaJ"/>
    <property type="match status" value="1"/>
</dbReference>
<feature type="compositionally biased region" description="Basic and acidic residues" evidence="1">
    <location>
        <begin position="280"/>
        <end position="313"/>
    </location>
</feature>
<dbReference type="InterPro" id="IPR036869">
    <property type="entry name" value="J_dom_sf"/>
</dbReference>
<protein>
    <recommendedName>
        <fullName evidence="2">J domain-containing protein</fullName>
    </recommendedName>
</protein>
<dbReference type="Pfam" id="PF00226">
    <property type="entry name" value="DnaJ"/>
    <property type="match status" value="1"/>
</dbReference>
<dbReference type="PANTHER" id="PTHR44137:SF24">
    <property type="entry name" value="DNAJ HEAT SHOCK N-TERMINAL DOMAIN-CONTAINING PROTEIN"/>
    <property type="match status" value="1"/>
</dbReference>
<feature type="domain" description="J" evidence="2">
    <location>
        <begin position="73"/>
        <end position="137"/>
    </location>
</feature>
<dbReference type="InterPro" id="IPR056988">
    <property type="entry name" value="Zn_ribbon_pln"/>
</dbReference>
<dbReference type="PANTHER" id="PTHR44137">
    <property type="entry name" value="BNAC03G44070D PROTEIN"/>
    <property type="match status" value="1"/>
</dbReference>
<keyword evidence="4" id="KW-1185">Reference proteome</keyword>
<evidence type="ECO:0000256" key="1">
    <source>
        <dbReference type="SAM" id="MobiDB-lite"/>
    </source>
</evidence>
<name>A0ABU6WD10_9FABA</name>
<feature type="region of interest" description="Disordered" evidence="1">
    <location>
        <begin position="254"/>
        <end position="471"/>
    </location>
</feature>
<feature type="region of interest" description="Disordered" evidence="1">
    <location>
        <begin position="193"/>
        <end position="236"/>
    </location>
</feature>
<feature type="compositionally biased region" description="Basic and acidic residues" evidence="1">
    <location>
        <begin position="402"/>
        <end position="439"/>
    </location>
</feature>
<dbReference type="InterPro" id="IPR024593">
    <property type="entry name" value="DUF3444"/>
</dbReference>
<dbReference type="Pfam" id="PF23551">
    <property type="entry name" value="Zn_ribbon_20"/>
    <property type="match status" value="1"/>
</dbReference>
<feature type="compositionally biased region" description="Basic and acidic residues" evidence="1">
    <location>
        <begin position="449"/>
        <end position="471"/>
    </location>
</feature>